<gene>
    <name evidence="1" type="ORF">DAPPUDRAFT_318603</name>
</gene>
<reference evidence="1 2" key="1">
    <citation type="journal article" date="2011" name="Science">
        <title>The ecoresponsive genome of Daphnia pulex.</title>
        <authorList>
            <person name="Colbourne J.K."/>
            <person name="Pfrender M.E."/>
            <person name="Gilbert D."/>
            <person name="Thomas W.K."/>
            <person name="Tucker A."/>
            <person name="Oakley T.H."/>
            <person name="Tokishita S."/>
            <person name="Aerts A."/>
            <person name="Arnold G.J."/>
            <person name="Basu M.K."/>
            <person name="Bauer D.J."/>
            <person name="Caceres C.E."/>
            <person name="Carmel L."/>
            <person name="Casola C."/>
            <person name="Choi J.H."/>
            <person name="Detter J.C."/>
            <person name="Dong Q."/>
            <person name="Dusheyko S."/>
            <person name="Eads B.D."/>
            <person name="Frohlich T."/>
            <person name="Geiler-Samerotte K.A."/>
            <person name="Gerlach D."/>
            <person name="Hatcher P."/>
            <person name="Jogdeo S."/>
            <person name="Krijgsveld J."/>
            <person name="Kriventseva E.V."/>
            <person name="Kultz D."/>
            <person name="Laforsch C."/>
            <person name="Lindquist E."/>
            <person name="Lopez J."/>
            <person name="Manak J.R."/>
            <person name="Muller J."/>
            <person name="Pangilinan J."/>
            <person name="Patwardhan R.P."/>
            <person name="Pitluck S."/>
            <person name="Pritham E.J."/>
            <person name="Rechtsteiner A."/>
            <person name="Rho M."/>
            <person name="Rogozin I.B."/>
            <person name="Sakarya O."/>
            <person name="Salamov A."/>
            <person name="Schaack S."/>
            <person name="Shapiro H."/>
            <person name="Shiga Y."/>
            <person name="Skalitzky C."/>
            <person name="Smith Z."/>
            <person name="Souvorov A."/>
            <person name="Sung W."/>
            <person name="Tang Z."/>
            <person name="Tsuchiya D."/>
            <person name="Tu H."/>
            <person name="Vos H."/>
            <person name="Wang M."/>
            <person name="Wolf Y.I."/>
            <person name="Yamagata H."/>
            <person name="Yamada T."/>
            <person name="Ye Y."/>
            <person name="Shaw J.R."/>
            <person name="Andrews J."/>
            <person name="Crease T.J."/>
            <person name="Tang H."/>
            <person name="Lucas S.M."/>
            <person name="Robertson H.M."/>
            <person name="Bork P."/>
            <person name="Koonin E.V."/>
            <person name="Zdobnov E.M."/>
            <person name="Grigoriev I.V."/>
            <person name="Lynch M."/>
            <person name="Boore J.L."/>
        </authorList>
    </citation>
    <scope>NUCLEOTIDE SEQUENCE [LARGE SCALE GENOMIC DNA]</scope>
</reference>
<dbReference type="AlphaFoldDB" id="E9GJB0"/>
<proteinExistence type="predicted"/>
<accession>E9GJB0</accession>
<dbReference type="InParanoid" id="E9GJB0"/>
<dbReference type="HOGENOM" id="CLU_1504961_0_0_1"/>
<keyword evidence="2" id="KW-1185">Reference proteome</keyword>
<evidence type="ECO:0000313" key="2">
    <source>
        <dbReference type="Proteomes" id="UP000000305"/>
    </source>
</evidence>
<name>E9GJB0_DAPPU</name>
<protein>
    <submittedName>
        <fullName evidence="1">Uncharacterized protein</fullName>
    </submittedName>
</protein>
<dbReference type="Proteomes" id="UP000000305">
    <property type="component" value="Unassembled WGS sequence"/>
</dbReference>
<organism evidence="1 2">
    <name type="scientific">Daphnia pulex</name>
    <name type="common">Water flea</name>
    <dbReference type="NCBI Taxonomy" id="6669"/>
    <lineage>
        <taxon>Eukaryota</taxon>
        <taxon>Metazoa</taxon>
        <taxon>Ecdysozoa</taxon>
        <taxon>Arthropoda</taxon>
        <taxon>Crustacea</taxon>
        <taxon>Branchiopoda</taxon>
        <taxon>Diplostraca</taxon>
        <taxon>Cladocera</taxon>
        <taxon>Anomopoda</taxon>
        <taxon>Daphniidae</taxon>
        <taxon>Daphnia</taxon>
    </lineage>
</organism>
<sequence>MSTTFSNVNQQPSTNESYQALDFVDSQTTFKFQPYGFRVTPFIWLVSQVKLKLFAVAIQSRTFCFANWVLQLLVDVQAIPKIAYGVAVKCAEAVSCLSPDPHAVKSLKLMFEAHIKWNTNVWVFHYCYNTYHATSDALLNHHPHEKGNLSHLRSNVVAVIPLLQFFIMNISVCFLEKST</sequence>
<dbReference type="EMBL" id="GL732547">
    <property type="protein sequence ID" value="EFX80518.1"/>
    <property type="molecule type" value="Genomic_DNA"/>
</dbReference>
<dbReference type="KEGG" id="dpx:DAPPUDRAFT_318603"/>
<evidence type="ECO:0000313" key="1">
    <source>
        <dbReference type="EMBL" id="EFX80518.1"/>
    </source>
</evidence>